<accession>A0A6J7ZR23</accession>
<gene>
    <name evidence="2" type="primary">ociG</name>
    <name evidence="2" type="ORF">PLAN_50119</name>
</gene>
<feature type="domain" description="TubC N-terminal docking" evidence="1">
    <location>
        <begin position="4"/>
        <end position="37"/>
    </location>
</feature>
<name>A0A6J7ZR23_PLARU</name>
<proteinExistence type="predicted"/>
<organism evidence="2 3">
    <name type="scientific">Planktothrix rubescens CCAP 1459/22</name>
    <dbReference type="NCBI Taxonomy" id="329571"/>
    <lineage>
        <taxon>Bacteria</taxon>
        <taxon>Bacillati</taxon>
        <taxon>Cyanobacteriota</taxon>
        <taxon>Cyanophyceae</taxon>
        <taxon>Oscillatoriophycideae</taxon>
        <taxon>Oscillatoriales</taxon>
        <taxon>Microcoleaceae</taxon>
        <taxon>Planktothrix</taxon>
    </lineage>
</organism>
<evidence type="ECO:0000313" key="3">
    <source>
        <dbReference type="Proteomes" id="UP000196521"/>
    </source>
</evidence>
<protein>
    <recommendedName>
        <fullName evidence="1">TubC N-terminal docking domain-containing protein</fullName>
    </recommendedName>
</protein>
<keyword evidence="3" id="KW-1185">Reference proteome</keyword>
<evidence type="ECO:0000313" key="2">
    <source>
        <dbReference type="EMBL" id="CAC5344914.1"/>
    </source>
</evidence>
<dbReference type="AlphaFoldDB" id="A0A6J7ZR23"/>
<reference evidence="2" key="1">
    <citation type="submission" date="2020-05" db="EMBL/GenBank/DDBJ databases">
        <authorList>
            <consortium name="Genoscope - CEA"/>
            <person name="William W."/>
        </authorList>
    </citation>
    <scope>NUCLEOTIDE SEQUENCE [LARGE SCALE GENOMIC DNA]</scope>
    <source>
        <strain evidence="2">PCC 7821</strain>
    </source>
</reference>
<evidence type="ECO:0000259" key="1">
    <source>
        <dbReference type="Pfam" id="PF18563"/>
    </source>
</evidence>
<dbReference type="Pfam" id="PF18563">
    <property type="entry name" value="TubC_N"/>
    <property type="match status" value="1"/>
</dbReference>
<dbReference type="Gene3D" id="1.10.10.1830">
    <property type="entry name" value="Non-ribosomal peptide synthase, adenylation domain"/>
    <property type="match status" value="1"/>
</dbReference>
<comment type="caution">
    <text evidence="2">The sequence shown here is derived from an EMBL/GenBank/DDBJ whole genome shotgun (WGS) entry which is preliminary data.</text>
</comment>
<dbReference type="Proteomes" id="UP000196521">
    <property type="component" value="Unassembled WGS sequence"/>
</dbReference>
<dbReference type="InterPro" id="IPR041464">
    <property type="entry name" value="TubC_N"/>
</dbReference>
<dbReference type="InterPro" id="IPR044894">
    <property type="entry name" value="TubC_N_sf"/>
</dbReference>
<sequence>MKTVEFLAHLNGLGIKIWVENDKLRYRSPQGIMTTELFNPKSEPRILSTIKQQLWEAIGK</sequence>
<dbReference type="EMBL" id="CZCZ02000015">
    <property type="protein sequence ID" value="CAC5344914.1"/>
    <property type="molecule type" value="Genomic_DNA"/>
</dbReference>
<dbReference type="RefSeq" id="WP_026785830.1">
    <property type="nucleotide sequence ID" value="NZ_LR812491.1"/>
</dbReference>